<sequence length="58" mass="6979">MYIEVLYLLVGTFLWVVVFGEHFYKSSDNGLSIHLLLNFPFFLSQPRENYIYVIKKLY</sequence>
<accession>A0A0E9XNJ4</accession>
<proteinExistence type="predicted"/>
<reference evidence="1" key="1">
    <citation type="submission" date="2014-11" db="EMBL/GenBank/DDBJ databases">
        <authorList>
            <person name="Amaro Gonzalez C."/>
        </authorList>
    </citation>
    <scope>NUCLEOTIDE SEQUENCE</scope>
</reference>
<dbReference type="AlphaFoldDB" id="A0A0E9XNJ4"/>
<dbReference type="EMBL" id="GBXM01005167">
    <property type="protein sequence ID" value="JAI03411.1"/>
    <property type="molecule type" value="Transcribed_RNA"/>
</dbReference>
<name>A0A0E9XNJ4_ANGAN</name>
<organism evidence="1">
    <name type="scientific">Anguilla anguilla</name>
    <name type="common">European freshwater eel</name>
    <name type="synonym">Muraena anguilla</name>
    <dbReference type="NCBI Taxonomy" id="7936"/>
    <lineage>
        <taxon>Eukaryota</taxon>
        <taxon>Metazoa</taxon>
        <taxon>Chordata</taxon>
        <taxon>Craniata</taxon>
        <taxon>Vertebrata</taxon>
        <taxon>Euteleostomi</taxon>
        <taxon>Actinopterygii</taxon>
        <taxon>Neopterygii</taxon>
        <taxon>Teleostei</taxon>
        <taxon>Anguilliformes</taxon>
        <taxon>Anguillidae</taxon>
        <taxon>Anguilla</taxon>
    </lineage>
</organism>
<reference evidence="1" key="2">
    <citation type="journal article" date="2015" name="Fish Shellfish Immunol.">
        <title>Early steps in the European eel (Anguilla anguilla)-Vibrio vulnificus interaction in the gills: Role of the RtxA13 toxin.</title>
        <authorList>
            <person name="Callol A."/>
            <person name="Pajuelo D."/>
            <person name="Ebbesson L."/>
            <person name="Teles M."/>
            <person name="MacKenzie S."/>
            <person name="Amaro C."/>
        </authorList>
    </citation>
    <scope>NUCLEOTIDE SEQUENCE</scope>
</reference>
<protein>
    <submittedName>
        <fullName evidence="1">Uncharacterized protein</fullName>
    </submittedName>
</protein>
<evidence type="ECO:0000313" key="1">
    <source>
        <dbReference type="EMBL" id="JAI03411.1"/>
    </source>
</evidence>